<dbReference type="InterPro" id="IPR023393">
    <property type="entry name" value="START-like_dom_sf"/>
</dbReference>
<protein>
    <submittedName>
        <fullName evidence="3">SRPBCC family protein</fullName>
    </submittedName>
</protein>
<evidence type="ECO:0000313" key="3">
    <source>
        <dbReference type="EMBL" id="MCT8991832.1"/>
    </source>
</evidence>
<reference evidence="3" key="1">
    <citation type="submission" date="2022-08" db="EMBL/GenBank/DDBJ databases">
        <title>Chelativorans sichuanense sp. nov., a paraffin oil-degrading bacterium isolated from a mixture of oil-based drill cuttings and paddy soil.</title>
        <authorList>
            <person name="Yu J."/>
            <person name="Liu H."/>
            <person name="Chen Q."/>
        </authorList>
    </citation>
    <scope>NUCLEOTIDE SEQUENCE</scope>
    <source>
        <strain evidence="3">SCAU 2101</strain>
    </source>
</reference>
<gene>
    <name evidence="3" type="ORF">NYR54_16295</name>
</gene>
<dbReference type="PANTHER" id="PTHR33824:SF7">
    <property type="entry name" value="POLYKETIDE CYCLASE_DEHYDRASE AND LIPID TRANSPORT SUPERFAMILY PROTEIN"/>
    <property type="match status" value="1"/>
</dbReference>
<proteinExistence type="inferred from homology"/>
<dbReference type="AlphaFoldDB" id="A0A9X2XCA7"/>
<name>A0A9X2XCA7_9HYPH</name>
<evidence type="ECO:0000256" key="1">
    <source>
        <dbReference type="ARBA" id="ARBA00008918"/>
    </source>
</evidence>
<evidence type="ECO:0000259" key="2">
    <source>
        <dbReference type="Pfam" id="PF03364"/>
    </source>
</evidence>
<comment type="caution">
    <text evidence="3">The sequence shown here is derived from an EMBL/GenBank/DDBJ whole genome shotgun (WGS) entry which is preliminary data.</text>
</comment>
<sequence>MYRRHVRRSNGRALAAGVLGVVAGAAVLFAARNMMRGHRRIIEPEDAPRRTWRRKGRWREGIFAGRTITVNRPREEVYARWRDFAIFPNFMENVRSVTPLDQTRSRWVVEGPAGSTVEFETKIVEDRPNELIAWESDENAQVRNSGRVSFRDAPGGRGTEIEAVIAYDPSGGAVGRMTAKLFQRGPGVQTRRELRRFKQLMETGEIATAASRPAASHG</sequence>
<accession>A0A9X2XCA7</accession>
<dbReference type="SUPFAM" id="SSF55961">
    <property type="entry name" value="Bet v1-like"/>
    <property type="match status" value="1"/>
</dbReference>
<feature type="domain" description="Coenzyme Q-binding protein COQ10 START" evidence="2">
    <location>
        <begin position="70"/>
        <end position="184"/>
    </location>
</feature>
<dbReference type="Proteomes" id="UP001149009">
    <property type="component" value="Unassembled WGS sequence"/>
</dbReference>
<evidence type="ECO:0000313" key="4">
    <source>
        <dbReference type="Proteomes" id="UP001149009"/>
    </source>
</evidence>
<dbReference type="CDD" id="cd07817">
    <property type="entry name" value="SRPBCC_8"/>
    <property type="match status" value="1"/>
</dbReference>
<dbReference type="PANTHER" id="PTHR33824">
    <property type="entry name" value="POLYKETIDE CYCLASE/DEHYDRASE AND LIPID TRANSPORT SUPERFAMILY PROTEIN"/>
    <property type="match status" value="1"/>
</dbReference>
<dbReference type="Pfam" id="PF03364">
    <property type="entry name" value="Polyketide_cyc"/>
    <property type="match status" value="1"/>
</dbReference>
<dbReference type="EMBL" id="JAODNV010000019">
    <property type="protein sequence ID" value="MCT8991832.1"/>
    <property type="molecule type" value="Genomic_DNA"/>
</dbReference>
<organism evidence="3 4">
    <name type="scientific">Chelativorans petroleitrophicus</name>
    <dbReference type="NCBI Taxonomy" id="2975484"/>
    <lineage>
        <taxon>Bacteria</taxon>
        <taxon>Pseudomonadati</taxon>
        <taxon>Pseudomonadota</taxon>
        <taxon>Alphaproteobacteria</taxon>
        <taxon>Hyphomicrobiales</taxon>
        <taxon>Phyllobacteriaceae</taxon>
        <taxon>Chelativorans</taxon>
    </lineage>
</organism>
<dbReference type="Gene3D" id="3.30.530.20">
    <property type="match status" value="1"/>
</dbReference>
<keyword evidence="4" id="KW-1185">Reference proteome</keyword>
<dbReference type="InterPro" id="IPR047137">
    <property type="entry name" value="ORF3"/>
</dbReference>
<dbReference type="InterPro" id="IPR005031">
    <property type="entry name" value="COQ10_START"/>
</dbReference>
<comment type="similarity">
    <text evidence="1">Belongs to the ribosome association toxin RatA family.</text>
</comment>
<dbReference type="RefSeq" id="WP_261516772.1">
    <property type="nucleotide sequence ID" value="NZ_JAODNV010000019.1"/>
</dbReference>